<dbReference type="GO" id="GO:0016020">
    <property type="term" value="C:membrane"/>
    <property type="evidence" value="ECO:0007669"/>
    <property type="project" value="UniProtKB-SubCell"/>
</dbReference>
<proteinExistence type="inferred from homology"/>
<evidence type="ECO:0000259" key="8">
    <source>
        <dbReference type="Pfam" id="PF20684"/>
    </source>
</evidence>
<comment type="subcellular location">
    <subcellularLocation>
        <location evidence="1">Membrane</location>
        <topology evidence="1">Multi-pass membrane protein</topology>
    </subcellularLocation>
</comment>
<dbReference type="PANTHER" id="PTHR33048">
    <property type="entry name" value="PTH11-LIKE INTEGRAL MEMBRANE PROTEIN (AFU_ORTHOLOGUE AFUA_5G11245)"/>
    <property type="match status" value="1"/>
</dbReference>
<evidence type="ECO:0000256" key="1">
    <source>
        <dbReference type="ARBA" id="ARBA00004141"/>
    </source>
</evidence>
<sequence length="393" mass="43483">MGVDPAIEALFGSPPSNINLDETSVGKNNRGVIAMLCLAALAVITRFITRITFRNPILADDYIIIVALLCIGTTAGISVAGGNYGAGHHIWSISLSALEETYYLLYIYPYIYAGACTATRISILIFYHRIFSPFDSWMKWSVVFGWFQTITYPIYLWACMGCLCTPRKYFWLQFGGTVTGTCLNVAKFFIAAGILNMLNDFILLMIPFPRIAKLQMSTKKKFAIGGIMAVGFFACIASIIRIWVLWKYTVSADVTWAMGPLFIWSTVEPGVAIITACLPHLAPLFKLATRKMTSYNSENTRAGGASGKPQRLGSGSGRQKDLATSFLDEYIPMHTTMAERKLTQPPYTALMYVMGQLTSYEDLRDLALEVVQVHGTSADTFTVDDLRGTIETL</sequence>
<dbReference type="InterPro" id="IPR049326">
    <property type="entry name" value="Rhodopsin_dom_fungi"/>
</dbReference>
<feature type="transmembrane region" description="Helical" evidence="7">
    <location>
        <begin position="31"/>
        <end position="49"/>
    </location>
</feature>
<comment type="caution">
    <text evidence="9">The sequence shown here is derived from an EMBL/GenBank/DDBJ whole genome shotgun (WGS) entry which is preliminary data.</text>
</comment>
<evidence type="ECO:0000313" key="10">
    <source>
        <dbReference type="Proteomes" id="UP001220324"/>
    </source>
</evidence>
<feature type="transmembrane region" description="Helical" evidence="7">
    <location>
        <begin position="261"/>
        <end position="282"/>
    </location>
</feature>
<evidence type="ECO:0000256" key="2">
    <source>
        <dbReference type="ARBA" id="ARBA00022692"/>
    </source>
</evidence>
<feature type="domain" description="Rhodopsin" evidence="8">
    <location>
        <begin position="46"/>
        <end position="286"/>
    </location>
</feature>
<keyword evidence="3 7" id="KW-1133">Transmembrane helix</keyword>
<name>A0AAD6CRA5_9EURO</name>
<evidence type="ECO:0000256" key="6">
    <source>
        <dbReference type="SAM" id="MobiDB-lite"/>
    </source>
</evidence>
<feature type="transmembrane region" description="Helical" evidence="7">
    <location>
        <begin position="106"/>
        <end position="128"/>
    </location>
</feature>
<evidence type="ECO:0000256" key="5">
    <source>
        <dbReference type="ARBA" id="ARBA00038359"/>
    </source>
</evidence>
<comment type="similarity">
    <text evidence="5">Belongs to the SAT4 family.</text>
</comment>
<dbReference type="Pfam" id="PF20684">
    <property type="entry name" value="Fung_rhodopsin"/>
    <property type="match status" value="1"/>
</dbReference>
<protein>
    <recommendedName>
        <fullName evidence="8">Rhodopsin domain-containing protein</fullName>
    </recommendedName>
</protein>
<feature type="transmembrane region" description="Helical" evidence="7">
    <location>
        <begin position="222"/>
        <end position="246"/>
    </location>
</feature>
<feature type="region of interest" description="Disordered" evidence="6">
    <location>
        <begin position="297"/>
        <end position="319"/>
    </location>
</feature>
<feature type="transmembrane region" description="Helical" evidence="7">
    <location>
        <begin position="178"/>
        <end position="202"/>
    </location>
</feature>
<dbReference type="PANTHER" id="PTHR33048:SF47">
    <property type="entry name" value="INTEGRAL MEMBRANE PROTEIN-RELATED"/>
    <property type="match status" value="1"/>
</dbReference>
<keyword evidence="2 7" id="KW-0812">Transmembrane</keyword>
<keyword evidence="4 7" id="KW-0472">Membrane</keyword>
<gene>
    <name evidence="9" type="ORF">N7494_010127</name>
</gene>
<dbReference type="AlphaFoldDB" id="A0AAD6CRA5"/>
<reference evidence="9 10" key="1">
    <citation type="journal article" date="2023" name="IMA Fungus">
        <title>Comparative genomic study of the Penicillium genus elucidates a diverse pangenome and 15 lateral gene transfer events.</title>
        <authorList>
            <person name="Petersen C."/>
            <person name="Sorensen T."/>
            <person name="Nielsen M.R."/>
            <person name="Sondergaard T.E."/>
            <person name="Sorensen J.L."/>
            <person name="Fitzpatrick D.A."/>
            <person name="Frisvad J.C."/>
            <person name="Nielsen K.L."/>
        </authorList>
    </citation>
    <scope>NUCLEOTIDE SEQUENCE [LARGE SCALE GENOMIC DNA]</scope>
    <source>
        <strain evidence="9 10">IBT 35679</strain>
    </source>
</reference>
<evidence type="ECO:0000256" key="4">
    <source>
        <dbReference type="ARBA" id="ARBA00023136"/>
    </source>
</evidence>
<organism evidence="9 10">
    <name type="scientific">Penicillium frequentans</name>
    <dbReference type="NCBI Taxonomy" id="3151616"/>
    <lineage>
        <taxon>Eukaryota</taxon>
        <taxon>Fungi</taxon>
        <taxon>Dikarya</taxon>
        <taxon>Ascomycota</taxon>
        <taxon>Pezizomycotina</taxon>
        <taxon>Eurotiomycetes</taxon>
        <taxon>Eurotiomycetidae</taxon>
        <taxon>Eurotiales</taxon>
        <taxon>Aspergillaceae</taxon>
        <taxon>Penicillium</taxon>
    </lineage>
</organism>
<dbReference type="EMBL" id="JAQIZZ010000007">
    <property type="protein sequence ID" value="KAJ5533575.1"/>
    <property type="molecule type" value="Genomic_DNA"/>
</dbReference>
<evidence type="ECO:0000256" key="7">
    <source>
        <dbReference type="SAM" id="Phobius"/>
    </source>
</evidence>
<evidence type="ECO:0000256" key="3">
    <source>
        <dbReference type="ARBA" id="ARBA00022989"/>
    </source>
</evidence>
<dbReference type="InterPro" id="IPR052337">
    <property type="entry name" value="SAT4-like"/>
</dbReference>
<dbReference type="Proteomes" id="UP001220324">
    <property type="component" value="Unassembled WGS sequence"/>
</dbReference>
<feature type="transmembrane region" description="Helical" evidence="7">
    <location>
        <begin position="61"/>
        <end position="86"/>
    </location>
</feature>
<evidence type="ECO:0000313" key="9">
    <source>
        <dbReference type="EMBL" id="KAJ5533575.1"/>
    </source>
</evidence>
<keyword evidence="10" id="KW-1185">Reference proteome</keyword>
<feature type="transmembrane region" description="Helical" evidence="7">
    <location>
        <begin position="140"/>
        <end position="158"/>
    </location>
</feature>
<accession>A0AAD6CRA5</accession>